<name>A0A0E1VUD6_BURPE</name>
<protein>
    <submittedName>
        <fullName evidence="1">Uncharacterized protein</fullName>
    </submittedName>
</protein>
<dbReference type="EMBL" id="CM000833">
    <property type="protein sequence ID" value="EET03606.1"/>
    <property type="molecule type" value="Genomic_DNA"/>
</dbReference>
<reference evidence="1" key="1">
    <citation type="submission" date="2009-05" db="EMBL/GenBank/DDBJ databases">
        <authorList>
            <person name="Harkins D.M."/>
            <person name="DeShazer D."/>
            <person name="Woods D.E."/>
            <person name="Brinkac L.M."/>
            <person name="Brown K.A."/>
            <person name="Hung G.C."/>
            <person name="Tuanyok A."/>
            <person name="Zhang B."/>
            <person name="Nierman W.C."/>
        </authorList>
    </citation>
    <scope>NUCLEOTIDE SEQUENCE [LARGE SCALE GENOMIC DNA]</scope>
    <source>
        <strain evidence="1">1710a</strain>
    </source>
</reference>
<sequence>MKAARARKRSPSRGAEKRRAPLSCPLYIRRLPCPILI</sequence>
<dbReference type="Proteomes" id="UP000001812">
    <property type="component" value="Chromosome II"/>
</dbReference>
<evidence type="ECO:0000313" key="1">
    <source>
        <dbReference type="EMBL" id="EET03606.1"/>
    </source>
</evidence>
<proteinExistence type="predicted"/>
<dbReference type="HOGENOM" id="CLU_3341419_0_0_4"/>
<accession>A0A0E1VUD6</accession>
<dbReference type="AlphaFoldDB" id="A0A0E1VUD6"/>
<gene>
    <name evidence="1" type="ORF">BURPS1710A_A1908</name>
</gene>
<organism evidence="1">
    <name type="scientific">Burkholderia pseudomallei 1710a</name>
    <dbReference type="NCBI Taxonomy" id="320371"/>
    <lineage>
        <taxon>Bacteria</taxon>
        <taxon>Pseudomonadati</taxon>
        <taxon>Pseudomonadota</taxon>
        <taxon>Betaproteobacteria</taxon>
        <taxon>Burkholderiales</taxon>
        <taxon>Burkholderiaceae</taxon>
        <taxon>Burkholderia</taxon>
        <taxon>pseudomallei group</taxon>
    </lineage>
</organism>